<dbReference type="KEGG" id="fgi:OP10G_0349"/>
<dbReference type="EMBL" id="CP007139">
    <property type="protein sequence ID" value="AIE83717.1"/>
    <property type="molecule type" value="Genomic_DNA"/>
</dbReference>
<keyword evidence="3" id="KW-0418">Kinase</keyword>
<dbReference type="PRINTS" id="PR01950">
    <property type="entry name" value="LANCSUPER"/>
</dbReference>
<keyword evidence="3" id="KW-0808">Transferase</keyword>
<dbReference type="InterPro" id="IPR011009">
    <property type="entry name" value="Kinase-like_dom_sf"/>
</dbReference>
<dbReference type="OrthoDB" id="9813021at2"/>
<dbReference type="GO" id="GO:0005524">
    <property type="term" value="F:ATP binding"/>
    <property type="evidence" value="ECO:0007669"/>
    <property type="project" value="InterPro"/>
</dbReference>
<accession>A0A068NJT7</accession>
<dbReference type="GO" id="GO:0004674">
    <property type="term" value="F:protein serine/threonine kinase activity"/>
    <property type="evidence" value="ECO:0007669"/>
    <property type="project" value="UniProtKB-KW"/>
</dbReference>
<reference evidence="3 4" key="1">
    <citation type="journal article" date="2014" name="PLoS ONE">
        <title>The first complete genome sequence of the class fimbriimonadia in the phylum armatimonadetes.</title>
        <authorList>
            <person name="Hu Z.Y."/>
            <person name="Wang Y.Z."/>
            <person name="Im W.T."/>
            <person name="Wang S.Y."/>
            <person name="Zhao G.P."/>
            <person name="Zheng H.J."/>
            <person name="Quan Z.X."/>
        </authorList>
    </citation>
    <scope>NUCLEOTIDE SEQUENCE [LARGE SCALE GENOMIC DNA]</scope>
    <source>
        <strain evidence="3">Gsoil 348</strain>
    </source>
</reference>
<dbReference type="Gene3D" id="1.10.510.10">
    <property type="entry name" value="Transferase(Phosphotransferase) domain 1"/>
    <property type="match status" value="1"/>
</dbReference>
<evidence type="ECO:0000313" key="4">
    <source>
        <dbReference type="Proteomes" id="UP000027982"/>
    </source>
</evidence>
<feature type="binding site" evidence="1">
    <location>
        <position position="738"/>
    </location>
    <ligand>
        <name>Zn(2+)</name>
        <dbReference type="ChEBI" id="CHEBI:29105"/>
    </ligand>
</feature>
<dbReference type="InterPro" id="IPR007822">
    <property type="entry name" value="LANC-like"/>
</dbReference>
<dbReference type="SUPFAM" id="SSF158745">
    <property type="entry name" value="LanC-like"/>
    <property type="match status" value="1"/>
</dbReference>
<evidence type="ECO:0000256" key="1">
    <source>
        <dbReference type="PIRSR" id="PIRSR607822-1"/>
    </source>
</evidence>
<dbReference type="Pfam" id="PF05147">
    <property type="entry name" value="LANC_like"/>
    <property type="match status" value="1"/>
</dbReference>
<dbReference type="STRING" id="661478.OP10G_0349"/>
<keyword evidence="1" id="KW-0479">Metal-binding</keyword>
<dbReference type="AlphaFoldDB" id="A0A068NJT7"/>
<dbReference type="SUPFAM" id="SSF56112">
    <property type="entry name" value="Protein kinase-like (PK-like)"/>
    <property type="match status" value="1"/>
</dbReference>
<gene>
    <name evidence="3" type="ORF">OP10G_0349</name>
</gene>
<feature type="domain" description="Protein kinase" evidence="2">
    <location>
        <begin position="131"/>
        <end position="408"/>
    </location>
</feature>
<dbReference type="InterPro" id="IPR012341">
    <property type="entry name" value="6hp_glycosidase-like_sf"/>
</dbReference>
<dbReference type="GO" id="GO:0005886">
    <property type="term" value="C:plasma membrane"/>
    <property type="evidence" value="ECO:0007669"/>
    <property type="project" value="TreeGrafter"/>
</dbReference>
<dbReference type="Proteomes" id="UP000027982">
    <property type="component" value="Chromosome"/>
</dbReference>
<dbReference type="eggNOG" id="COG0515">
    <property type="taxonomic scope" value="Bacteria"/>
</dbReference>
<keyword evidence="1" id="KW-0862">Zinc</keyword>
<proteinExistence type="predicted"/>
<keyword evidence="4" id="KW-1185">Reference proteome</keyword>
<evidence type="ECO:0000313" key="3">
    <source>
        <dbReference type="EMBL" id="AIE83717.1"/>
    </source>
</evidence>
<dbReference type="SMART" id="SM01260">
    <property type="entry name" value="LANC_like"/>
    <property type="match status" value="1"/>
</dbReference>
<dbReference type="PANTHER" id="PTHR12736:SF7">
    <property type="entry name" value="LANC-LIKE PROTEIN 3"/>
    <property type="match status" value="1"/>
</dbReference>
<keyword evidence="3" id="KW-0723">Serine/threonine-protein kinase</keyword>
<dbReference type="GO" id="GO:0046872">
    <property type="term" value="F:metal ion binding"/>
    <property type="evidence" value="ECO:0007669"/>
    <property type="project" value="UniProtKB-KW"/>
</dbReference>
<dbReference type="GO" id="GO:0031179">
    <property type="term" value="P:peptide modification"/>
    <property type="evidence" value="ECO:0007669"/>
    <property type="project" value="InterPro"/>
</dbReference>
<dbReference type="SMART" id="SM00220">
    <property type="entry name" value="S_TKc"/>
    <property type="match status" value="1"/>
</dbReference>
<dbReference type="HOGENOM" id="CLU_361658_0_0_0"/>
<sequence length="810" mass="90158">MLTIEEAKDALFVLPEDVVLSPVLALPKAIRSFMEYKESDYALTRRYARGGTKILSKDAGLLLEQFRTPRTLVDGIIAFSDSLDADPIPVLDSASSMLFALVEDDCLTREGSDQALLTKPSLQIGEKFKDFEVVRCCQLLEDTEVYLVREGEADFYALKIVRAGSANAYMNELFEREGRILTRLEGDPTPKLREVGRFEERAYLVMEWLEGMSLSEVSQIYQKKSGNLTRQADLIQLKTLRAALAERVIDAYARLHDRGCVHGDVHPRNILVMEDNTVRLIDFGFGRFVEDLDDIPARAGVSRYFEPEFAAARHENVIPPPASMLGEQYTVAVMAYEVLSDENIANGQYLPFSMELPEQMRQIVEEPPLPLTSYFDRINPRLESAILKGLAKDPADRHPSMRAFHGTFVQSMGPEPEAPDYGDRVSFRLGSQANRPGGRYIREFVDWCGPEQDWFDIVFRRHPSCSIKYGGAGIAYALYRLGARYESADLLSLADLWISKSVAHIHDARAFHGLEVQITHETVGDICPLHSPSGVYMVQALISEAMGDFEVCNRALGKFVEAATAAPCDNPDLTIGRTGVLLSCAIALEHFRKSSHIDLRPIWALGDQMFKGIWAQLGEMGAVGEDRKIDLLGIAHGWSGLCYGALRWHNATGTPPIDAVQTRLEQLVELAQVYQKGLRWPYSIAHEHSSTGWCNGHAGWVHLWIEAAQTYGDDRYMALAEGAASSTWQDREGIASLCCGSAGKAYALMDMYNVSKDPRWLKRAEQVGMDAIGSGQTGYSLYKSMGGIVVMASDLTLPEYACLPMFGRES</sequence>
<dbReference type="Pfam" id="PF00069">
    <property type="entry name" value="Pkinase"/>
    <property type="match status" value="1"/>
</dbReference>
<dbReference type="Gene3D" id="3.30.200.20">
    <property type="entry name" value="Phosphorylase Kinase, domain 1"/>
    <property type="match status" value="1"/>
</dbReference>
<name>A0A068NJT7_FIMGI</name>
<dbReference type="RefSeq" id="WP_025227612.1">
    <property type="nucleotide sequence ID" value="NZ_CP007139.1"/>
</dbReference>
<evidence type="ECO:0000259" key="2">
    <source>
        <dbReference type="PROSITE" id="PS50011"/>
    </source>
</evidence>
<dbReference type="Gene3D" id="1.50.10.10">
    <property type="match status" value="1"/>
</dbReference>
<dbReference type="InterPro" id="IPR000719">
    <property type="entry name" value="Prot_kinase_dom"/>
</dbReference>
<organism evidence="3 4">
    <name type="scientific">Fimbriimonas ginsengisoli Gsoil 348</name>
    <dbReference type="NCBI Taxonomy" id="661478"/>
    <lineage>
        <taxon>Bacteria</taxon>
        <taxon>Bacillati</taxon>
        <taxon>Armatimonadota</taxon>
        <taxon>Fimbriimonadia</taxon>
        <taxon>Fimbriimonadales</taxon>
        <taxon>Fimbriimonadaceae</taxon>
        <taxon>Fimbriimonas</taxon>
    </lineage>
</organism>
<protein>
    <submittedName>
        <fullName evidence="3">Putative serine/threonine protein kinase</fullName>
    </submittedName>
</protein>
<dbReference type="GO" id="GO:0005975">
    <property type="term" value="P:carbohydrate metabolic process"/>
    <property type="evidence" value="ECO:0007669"/>
    <property type="project" value="InterPro"/>
</dbReference>
<dbReference type="PANTHER" id="PTHR12736">
    <property type="entry name" value="LANC-LIKE PROTEIN"/>
    <property type="match status" value="1"/>
</dbReference>
<dbReference type="PROSITE" id="PS50011">
    <property type="entry name" value="PROTEIN_KINASE_DOM"/>
    <property type="match status" value="1"/>
</dbReference>
<feature type="binding site" evidence="1">
    <location>
        <position position="694"/>
    </location>
    <ligand>
        <name>Zn(2+)</name>
        <dbReference type="ChEBI" id="CHEBI:29105"/>
    </ligand>
</feature>